<evidence type="ECO:0000313" key="2">
    <source>
        <dbReference type="EMBL" id="MCS0639394.1"/>
    </source>
</evidence>
<feature type="region of interest" description="Disordered" evidence="1">
    <location>
        <begin position="206"/>
        <end position="234"/>
    </location>
</feature>
<gene>
    <name evidence="2" type="ORF">NX801_27915</name>
</gene>
<evidence type="ECO:0008006" key="4">
    <source>
        <dbReference type="Google" id="ProtNLM"/>
    </source>
</evidence>
<evidence type="ECO:0000256" key="1">
    <source>
        <dbReference type="SAM" id="MobiDB-lite"/>
    </source>
</evidence>
<sequence>MGRKVPGELSLIVAIEMHGFSAVRSGRQRTLRIAFHRLLDVTVADTGLDRAAPISRIDRGDGVLLILPPAVYRRPAVCERFLTGLEYALKDREVAELRLRVALHLGPVHRTATGHAGAGLITAQRLVDLAPLRELLAREPEYRLTVVTSSTWQDLLRHKDAAGTGDARYVPVVYEGKSGSEYVWIRQQGPRPPTGLRLRTWLRRTVRRRPARKPAAPAGGRPAHATPGGTAPGTLTPDIMTPDYGGAPVPVDPELIDPDPAKGLGLGFLIPLRRVKQPARPAPDLFDLGDRAETPAATHRLTAGLDDLFRRLGPPPQGLFPEQAPEFSGDGGLSR</sequence>
<accession>A0ABT2CS30</accession>
<feature type="compositionally biased region" description="Low complexity" evidence="1">
    <location>
        <begin position="213"/>
        <end position="234"/>
    </location>
</feature>
<protein>
    <recommendedName>
        <fullName evidence="4">Guanylate cyclase domain-containing protein</fullName>
    </recommendedName>
</protein>
<name>A0ABT2CS30_9ACTN</name>
<evidence type="ECO:0000313" key="3">
    <source>
        <dbReference type="Proteomes" id="UP001431313"/>
    </source>
</evidence>
<reference evidence="2" key="1">
    <citation type="submission" date="2022-08" db="EMBL/GenBank/DDBJ databases">
        <authorList>
            <person name="Somphong A."/>
            <person name="Phongsopitanun W."/>
        </authorList>
    </citation>
    <scope>NUCLEOTIDE SEQUENCE</scope>
    <source>
        <strain evidence="2">LP05-1</strain>
    </source>
</reference>
<keyword evidence="3" id="KW-1185">Reference proteome</keyword>
<comment type="caution">
    <text evidence="2">The sequence shown here is derived from an EMBL/GenBank/DDBJ whole genome shotgun (WGS) entry which is preliminary data.</text>
</comment>
<dbReference type="EMBL" id="JANUGQ010000035">
    <property type="protein sequence ID" value="MCS0639394.1"/>
    <property type="molecule type" value="Genomic_DNA"/>
</dbReference>
<feature type="region of interest" description="Disordered" evidence="1">
    <location>
        <begin position="308"/>
        <end position="335"/>
    </location>
</feature>
<organism evidence="2 3">
    <name type="scientific">Streptomyces pyxinae</name>
    <dbReference type="NCBI Taxonomy" id="2970734"/>
    <lineage>
        <taxon>Bacteria</taxon>
        <taxon>Bacillati</taxon>
        <taxon>Actinomycetota</taxon>
        <taxon>Actinomycetes</taxon>
        <taxon>Kitasatosporales</taxon>
        <taxon>Streptomycetaceae</taxon>
        <taxon>Streptomyces</taxon>
    </lineage>
</organism>
<proteinExistence type="predicted"/>
<dbReference type="RefSeq" id="WP_258790720.1">
    <property type="nucleotide sequence ID" value="NZ_JANUGQ010000035.1"/>
</dbReference>
<dbReference type="Proteomes" id="UP001431313">
    <property type="component" value="Unassembled WGS sequence"/>
</dbReference>